<dbReference type="SUPFAM" id="SSF53448">
    <property type="entry name" value="Nucleotide-diphospho-sugar transferases"/>
    <property type="match status" value="1"/>
</dbReference>
<dbReference type="AlphaFoldDB" id="A0A4S2BNR4"/>
<reference evidence="5 6" key="1">
    <citation type="submission" date="2019-04" db="EMBL/GenBank/DDBJ databases">
        <title>Microbes associate with the intestines of laboratory mice.</title>
        <authorList>
            <person name="Navarre W."/>
            <person name="Wong E."/>
            <person name="Huang K."/>
            <person name="Tropini C."/>
            <person name="Ng K."/>
            <person name="Yu B."/>
        </authorList>
    </citation>
    <scope>NUCLEOTIDE SEQUENCE [LARGE SCALE GENOMIC DNA]</scope>
    <source>
        <strain evidence="5 6">NM61_E11</strain>
    </source>
</reference>
<dbReference type="PANTHER" id="PTHR43523:SF6">
    <property type="entry name" value="GLYCOGEN BIOSYNTHESIS PROTEIN GLGD"/>
    <property type="match status" value="1"/>
</dbReference>
<dbReference type="InterPro" id="IPR005835">
    <property type="entry name" value="NTP_transferase_dom"/>
</dbReference>
<dbReference type="CDD" id="cd04651">
    <property type="entry name" value="LbH_G1P_AT_C"/>
    <property type="match status" value="1"/>
</dbReference>
<dbReference type="InterPro" id="IPR011831">
    <property type="entry name" value="ADP-Glc_PPase"/>
</dbReference>
<feature type="domain" description="Glucose-1-phosphate adenylyltransferase/Bifunctional protein GlmU-like C-terminal hexapeptide" evidence="4">
    <location>
        <begin position="288"/>
        <end position="357"/>
    </location>
</feature>
<keyword evidence="2" id="KW-0320">Glycogen biosynthesis</keyword>
<comment type="similarity">
    <text evidence="1">Belongs to the bacterial/plant glucose-1-phosphate adenylyltransferase family.</text>
</comment>
<dbReference type="Proteomes" id="UP000309117">
    <property type="component" value="Unassembled WGS sequence"/>
</dbReference>
<keyword evidence="5" id="KW-0808">Transferase</keyword>
<dbReference type="PANTHER" id="PTHR43523">
    <property type="entry name" value="GLUCOSE-1-PHOSPHATE ADENYLYLTRANSFERASE-RELATED"/>
    <property type="match status" value="1"/>
</dbReference>
<dbReference type="EMBL" id="SRYV01000006">
    <property type="protein sequence ID" value="TGY15993.1"/>
    <property type="molecule type" value="Genomic_DNA"/>
</dbReference>
<evidence type="ECO:0000259" key="4">
    <source>
        <dbReference type="Pfam" id="PF24894"/>
    </source>
</evidence>
<gene>
    <name evidence="5" type="primary">glgD</name>
    <name evidence="5" type="ORF">E5351_04055</name>
</gene>
<dbReference type="SUPFAM" id="SSF51161">
    <property type="entry name" value="Trimeric LpxA-like enzymes"/>
    <property type="match status" value="1"/>
</dbReference>
<evidence type="ECO:0000313" key="6">
    <source>
        <dbReference type="Proteomes" id="UP000309117"/>
    </source>
</evidence>
<evidence type="ECO:0000256" key="1">
    <source>
        <dbReference type="ARBA" id="ARBA00010443"/>
    </source>
</evidence>
<dbReference type="Gene3D" id="3.90.550.10">
    <property type="entry name" value="Spore Coat Polysaccharide Biosynthesis Protein SpsA, Chain A"/>
    <property type="match status" value="1"/>
</dbReference>
<feature type="domain" description="Nucleotidyl transferase" evidence="3">
    <location>
        <begin position="18"/>
        <end position="257"/>
    </location>
</feature>
<dbReference type="InterPro" id="IPR029044">
    <property type="entry name" value="Nucleotide-diphossugar_trans"/>
</dbReference>
<dbReference type="InterPro" id="IPR011004">
    <property type="entry name" value="Trimer_LpxA-like_sf"/>
</dbReference>
<dbReference type="Pfam" id="PF24894">
    <property type="entry name" value="Hexapep_GlmU"/>
    <property type="match status" value="1"/>
</dbReference>
<evidence type="ECO:0000256" key="2">
    <source>
        <dbReference type="ARBA" id="ARBA00023056"/>
    </source>
</evidence>
<dbReference type="EC" id="2.7.7.27" evidence="5"/>
<name>A0A4S2BNR4_9LACO</name>
<evidence type="ECO:0000259" key="3">
    <source>
        <dbReference type="Pfam" id="PF00483"/>
    </source>
</evidence>
<proteinExistence type="inferred from homology"/>
<dbReference type="Gene3D" id="2.160.10.10">
    <property type="entry name" value="Hexapeptide repeat proteins"/>
    <property type="match status" value="1"/>
</dbReference>
<accession>A0A4S2BNR4</accession>
<dbReference type="GO" id="GO:0008878">
    <property type="term" value="F:glucose-1-phosphate adenylyltransferase activity"/>
    <property type="evidence" value="ECO:0007669"/>
    <property type="project" value="UniProtKB-EC"/>
</dbReference>
<dbReference type="NCBIfam" id="TIGR02092">
    <property type="entry name" value="glgD"/>
    <property type="match status" value="1"/>
</dbReference>
<organism evidence="5 6">
    <name type="scientific">Lactobacillus intestinalis</name>
    <dbReference type="NCBI Taxonomy" id="151781"/>
    <lineage>
        <taxon>Bacteria</taxon>
        <taxon>Bacillati</taxon>
        <taxon>Bacillota</taxon>
        <taxon>Bacilli</taxon>
        <taxon>Lactobacillales</taxon>
        <taxon>Lactobacillaceae</taxon>
        <taxon>Lactobacillus</taxon>
    </lineage>
</organism>
<protein>
    <submittedName>
        <fullName evidence="5">Glucose-1-phosphate adenylyltransferase subunit GlgD</fullName>
        <ecNumber evidence="5">2.7.7.27</ecNumber>
    </submittedName>
</protein>
<evidence type="ECO:0000313" key="5">
    <source>
        <dbReference type="EMBL" id="TGY15993.1"/>
    </source>
</evidence>
<dbReference type="Pfam" id="PF00483">
    <property type="entry name" value="NTP_transferase"/>
    <property type="match status" value="1"/>
</dbReference>
<keyword evidence="5" id="KW-0548">Nucleotidyltransferase</keyword>
<dbReference type="InterPro" id="IPR011832">
    <property type="entry name" value="GlgDAde_trans"/>
</dbReference>
<dbReference type="GO" id="GO:0005978">
    <property type="term" value="P:glycogen biosynthetic process"/>
    <property type="evidence" value="ECO:0007669"/>
    <property type="project" value="UniProtKB-KW"/>
</dbReference>
<dbReference type="InterPro" id="IPR056818">
    <property type="entry name" value="GlmU/GlgC-like_hexapep"/>
</dbReference>
<comment type="caution">
    <text evidence="5">The sequence shown here is derived from an EMBL/GenBank/DDBJ whole genome shotgun (WGS) entry which is preliminary data.</text>
</comment>
<sequence length="380" mass="43303">MRTNKMCAIFANKHEYNQMRPLTDKRSLSTLYFAGKYRIMDFPLSSIVNAGINNVYTLINQEKVRSYFDHLGGGKEWGLDTIGSYDYIDFYQSMMQQKARGENYFDDVINFLETANLPYTVFMGNKMIGNFDLQSVLHFHQENNNKVTAVFKRVKSDNVAPDDQIFILDNDNTVLACQETIDSQKLENYNLALNIFVVNTAWLISELKKAQRSGSSTDIAKRLSELSAKYRINAYEYTGYLRNIHDIKSYYDANMDMLNKKDRDSLLYGNQRIITRIRNEVGAYFSTDSEVKNSMFATGSRISGKTINSVVSRRVVIESGSEVKNSIIMSNSQIEKGSHVEYAIIDKNAVIEKNVTVKGTKEHPAIVTKGSVIDEDLIVK</sequence>
<dbReference type="RefSeq" id="WP_034975945.1">
    <property type="nucleotide sequence ID" value="NZ_AQFR02000003.1"/>
</dbReference>